<evidence type="ECO:0000256" key="4">
    <source>
        <dbReference type="SAM" id="MobiDB-lite"/>
    </source>
</evidence>
<proteinExistence type="inferred from homology"/>
<evidence type="ECO:0000256" key="2">
    <source>
        <dbReference type="ARBA" id="ARBA00022723"/>
    </source>
</evidence>
<keyword evidence="2" id="KW-0479">Metal-binding</keyword>
<feature type="signal peptide" evidence="5">
    <location>
        <begin position="1"/>
        <end position="25"/>
    </location>
</feature>
<keyword evidence="7" id="KW-1185">Reference proteome</keyword>
<dbReference type="RefSeq" id="WP_163112102.1">
    <property type="nucleotide sequence ID" value="NZ_JAAAWP010000007.1"/>
</dbReference>
<evidence type="ECO:0000313" key="6">
    <source>
        <dbReference type="EMBL" id="NDW22278.1"/>
    </source>
</evidence>
<dbReference type="InterPro" id="IPR005950">
    <property type="entry name" value="ModA"/>
</dbReference>
<evidence type="ECO:0000313" key="7">
    <source>
        <dbReference type="Proteomes" id="UP000478837"/>
    </source>
</evidence>
<dbReference type="SUPFAM" id="SSF53850">
    <property type="entry name" value="Periplasmic binding protein-like II"/>
    <property type="match status" value="1"/>
</dbReference>
<dbReference type="Pfam" id="PF13531">
    <property type="entry name" value="SBP_bac_11"/>
    <property type="match status" value="1"/>
</dbReference>
<comment type="caution">
    <text evidence="6">The sequence shown here is derived from an EMBL/GenBank/DDBJ whole genome shotgun (WGS) entry which is preliminary data.</text>
</comment>
<dbReference type="PANTHER" id="PTHR30632:SF14">
    <property type="entry name" value="TUNGSTATE_MOLYBDATE_CHROMATE-BINDING PROTEIN MODA"/>
    <property type="match status" value="1"/>
</dbReference>
<dbReference type="NCBIfam" id="TIGR01256">
    <property type="entry name" value="modA"/>
    <property type="match status" value="1"/>
</dbReference>
<dbReference type="GO" id="GO:0046872">
    <property type="term" value="F:metal ion binding"/>
    <property type="evidence" value="ECO:0007669"/>
    <property type="project" value="UniProtKB-KW"/>
</dbReference>
<evidence type="ECO:0000256" key="1">
    <source>
        <dbReference type="ARBA" id="ARBA00009175"/>
    </source>
</evidence>
<accession>A0A6L9MVS2</accession>
<dbReference type="GO" id="GO:0030973">
    <property type="term" value="F:molybdate ion binding"/>
    <property type="evidence" value="ECO:0007669"/>
    <property type="project" value="TreeGrafter"/>
</dbReference>
<sequence length="458" mass="49661">MKYFNIHLIGILLLQVMLIAPSTNAAALAQNKAAQNKAAENKAAENKVVENIAAANALRNIEKSTENGTEKGTENSLSNDKHSLSTTDLLNTLRMRFSESPPLKIAVAANFSEPLHALASSFTELTGIQVSITTSSSGTLYAQVLHGAGFDIFMSADSARPVALAENEKVHINNVVNYAQGRLALVSSVLSAENKAFNAAAIQRILDKPNEKLAIANPKLAPYGVAAKQVLQSLSLYSAIERRLVKGKNVLQTYQYLSSGNVSHALVAYSTVLSQYGGLEQELLNQKPQKQELLKQGRQLQHGDFSKQPNGEAGKDSNNAGNWVLIDKSLHEPIIQSLVINSKKAASLSPNLFDNEAVYNTPFNYKNAKSKSRENKVSRKDSVTHVDLEQVMLAKLTTASVFVQYLMSSNVQMSLKRWGYEPAINAKNKSSSEIAVYINKANEANCANGANGANAWSM</sequence>
<organism evidence="6 7">
    <name type="scientific">Alteromonas hispanica</name>
    <dbReference type="NCBI Taxonomy" id="315421"/>
    <lineage>
        <taxon>Bacteria</taxon>
        <taxon>Pseudomonadati</taxon>
        <taxon>Pseudomonadota</taxon>
        <taxon>Gammaproteobacteria</taxon>
        <taxon>Alteromonadales</taxon>
        <taxon>Alteromonadaceae</taxon>
        <taxon>Alteromonas/Salinimonas group</taxon>
        <taxon>Alteromonas</taxon>
    </lineage>
</organism>
<dbReference type="GO" id="GO:0015689">
    <property type="term" value="P:molybdate ion transport"/>
    <property type="evidence" value="ECO:0007669"/>
    <property type="project" value="InterPro"/>
</dbReference>
<dbReference type="Proteomes" id="UP000478837">
    <property type="component" value="Unassembled WGS sequence"/>
</dbReference>
<feature type="region of interest" description="Disordered" evidence="4">
    <location>
        <begin position="60"/>
        <end position="83"/>
    </location>
</feature>
<dbReference type="EMBL" id="JAAAWP010000007">
    <property type="protein sequence ID" value="NDW22278.1"/>
    <property type="molecule type" value="Genomic_DNA"/>
</dbReference>
<evidence type="ECO:0000256" key="3">
    <source>
        <dbReference type="ARBA" id="ARBA00022729"/>
    </source>
</evidence>
<dbReference type="AlphaFoldDB" id="A0A6L9MVS2"/>
<protein>
    <submittedName>
        <fullName evidence="6">Molybdate ABC transporter substrate-binding protein</fullName>
    </submittedName>
</protein>
<comment type="similarity">
    <text evidence="1">Belongs to the bacterial solute-binding protein ModA family.</text>
</comment>
<dbReference type="InterPro" id="IPR050682">
    <property type="entry name" value="ModA/WtpA"/>
</dbReference>
<reference evidence="6 7" key="1">
    <citation type="submission" date="2020-01" db="EMBL/GenBank/DDBJ databases">
        <title>Genomes of bacteria type strains.</title>
        <authorList>
            <person name="Chen J."/>
            <person name="Zhu S."/>
            <person name="Yang J."/>
        </authorList>
    </citation>
    <scope>NUCLEOTIDE SEQUENCE [LARGE SCALE GENOMIC DNA]</scope>
    <source>
        <strain evidence="6 7">LMG 22958</strain>
    </source>
</reference>
<gene>
    <name evidence="6" type="primary">modA</name>
    <name evidence="6" type="ORF">GTW09_12145</name>
</gene>
<evidence type="ECO:0000256" key="5">
    <source>
        <dbReference type="SAM" id="SignalP"/>
    </source>
</evidence>
<feature type="region of interest" description="Disordered" evidence="4">
    <location>
        <begin position="292"/>
        <end position="318"/>
    </location>
</feature>
<dbReference type="PANTHER" id="PTHR30632">
    <property type="entry name" value="MOLYBDATE-BINDING PERIPLASMIC PROTEIN"/>
    <property type="match status" value="1"/>
</dbReference>
<keyword evidence="3 5" id="KW-0732">Signal</keyword>
<feature type="chain" id="PRO_5027029196" evidence="5">
    <location>
        <begin position="26"/>
        <end position="458"/>
    </location>
</feature>
<name>A0A6L9MVS2_9ALTE</name>
<dbReference type="Gene3D" id="3.40.190.10">
    <property type="entry name" value="Periplasmic binding protein-like II"/>
    <property type="match status" value="2"/>
</dbReference>